<organism evidence="2 3">
    <name type="scientific">Eschrichtius robustus</name>
    <name type="common">California gray whale</name>
    <name type="synonym">Eschrichtius gibbosus</name>
    <dbReference type="NCBI Taxonomy" id="9764"/>
    <lineage>
        <taxon>Eukaryota</taxon>
        <taxon>Metazoa</taxon>
        <taxon>Chordata</taxon>
        <taxon>Craniata</taxon>
        <taxon>Vertebrata</taxon>
        <taxon>Euteleostomi</taxon>
        <taxon>Mammalia</taxon>
        <taxon>Eutheria</taxon>
        <taxon>Laurasiatheria</taxon>
        <taxon>Artiodactyla</taxon>
        <taxon>Whippomorpha</taxon>
        <taxon>Cetacea</taxon>
        <taxon>Mysticeti</taxon>
        <taxon>Eschrichtiidae</taxon>
        <taxon>Eschrichtius</taxon>
    </lineage>
</organism>
<keyword evidence="3" id="KW-1185">Reference proteome</keyword>
<dbReference type="EMBL" id="JAIQCJ010001207">
    <property type="protein sequence ID" value="KAJ8791541.1"/>
    <property type="molecule type" value="Genomic_DNA"/>
</dbReference>
<feature type="region of interest" description="Disordered" evidence="1">
    <location>
        <begin position="43"/>
        <end position="128"/>
    </location>
</feature>
<feature type="region of interest" description="Disordered" evidence="1">
    <location>
        <begin position="186"/>
        <end position="217"/>
    </location>
</feature>
<evidence type="ECO:0000313" key="3">
    <source>
        <dbReference type="Proteomes" id="UP001159641"/>
    </source>
</evidence>
<evidence type="ECO:0000313" key="2">
    <source>
        <dbReference type="EMBL" id="KAJ8791541.1"/>
    </source>
</evidence>
<feature type="compositionally biased region" description="Basic residues" evidence="1">
    <location>
        <begin position="81"/>
        <end position="90"/>
    </location>
</feature>
<dbReference type="AlphaFoldDB" id="A0AB34HKM0"/>
<protein>
    <submittedName>
        <fullName evidence="2">Uncharacterized protein</fullName>
    </submittedName>
</protein>
<feature type="region of interest" description="Disordered" evidence="1">
    <location>
        <begin position="272"/>
        <end position="303"/>
    </location>
</feature>
<dbReference type="Proteomes" id="UP001159641">
    <property type="component" value="Unassembled WGS sequence"/>
</dbReference>
<evidence type="ECO:0000256" key="1">
    <source>
        <dbReference type="SAM" id="MobiDB-lite"/>
    </source>
</evidence>
<name>A0AB34HKM0_ESCRO</name>
<feature type="region of interest" description="Disordered" evidence="1">
    <location>
        <begin position="454"/>
        <end position="479"/>
    </location>
</feature>
<proteinExistence type="predicted"/>
<sequence length="583" mass="62141">MQRAEEITLYLLKHLIPYGKMTLYLLQYTNRWVKLQNPGGHLIQLPSRGPAGSQPSADDSPLAPPPAATGPTQAGGGTRRACARCHGGRKGRADAPEAGYPDFRSAPRVSGSGFLGGREGPLRPGSRAMEKLRRVLSGQDDEEQGLTAQGHPGWSVENRREGQEWELEPGQRTRVVVLGRDLGQGEGSDGALSSLPSALRPPPAASDQLLGGGFQKGGLASGGTDSEVLDASSLSFNTRLKWFAISFVSGVFFSILSCGVRACSCLGKGTVTGPADQRRKQIGGGSAGPRSRTGPHRGSGSEGCALGVRGYVLFNGTRETTEENVRNNEIACNDCYASVFHTYPVCCSLGIVCHTSRMQALLPAPPAHRCRSASAGKGPVARCRHHTSLGRGKAACSASVRRARGGRAPRRVREEDLLSRSFRGRRCQGCPAGNGSDDRASGRQWLASSQELGREMTGPCGSVHRGPVRRLGERPAPESGWGSAKKRLLLLFADPSSSLSRDSCDPGRRGLCSVLLFQWAARTAAFLSSTPISFTPPGLQPPNSTSPGCYKKEPSIKFCFQRGGHDDGWRHRRGVPCAAWQAE</sequence>
<reference evidence="2 3" key="1">
    <citation type="submission" date="2022-11" db="EMBL/GenBank/DDBJ databases">
        <title>Whole genome sequence of Eschrichtius robustus ER-17-0199.</title>
        <authorList>
            <person name="Bruniche-Olsen A."/>
            <person name="Black A.N."/>
            <person name="Fields C.J."/>
            <person name="Walden K."/>
            <person name="Dewoody J.A."/>
        </authorList>
    </citation>
    <scope>NUCLEOTIDE SEQUENCE [LARGE SCALE GENOMIC DNA]</scope>
    <source>
        <strain evidence="2">ER-17-0199</strain>
        <tissue evidence="2">Blubber</tissue>
    </source>
</reference>
<accession>A0AB34HKM0</accession>
<comment type="caution">
    <text evidence="2">The sequence shown here is derived from an EMBL/GenBank/DDBJ whole genome shotgun (WGS) entry which is preliminary data.</text>
</comment>
<gene>
    <name evidence="2" type="ORF">J1605_020637</name>
</gene>